<comment type="caution">
    <text evidence="1">The sequence shown here is derived from an EMBL/GenBank/DDBJ whole genome shotgun (WGS) entry which is preliminary data.</text>
</comment>
<proteinExistence type="predicted"/>
<accession>A0AAW9CT30</accession>
<reference evidence="1" key="1">
    <citation type="submission" date="2018-08" db="EMBL/GenBank/DDBJ databases">
        <title>Identification of Burkholderia cepacia strains that express a Burkholderia pseudomallei-like capsular polysaccharide.</title>
        <authorList>
            <person name="Burtnick M.N."/>
            <person name="Vongsouvath M."/>
            <person name="Newton P."/>
            <person name="Wuthiekanun V."/>
            <person name="Limmathurotsakul D."/>
            <person name="Brett P.J."/>
            <person name="Chantratita N."/>
            <person name="Dance D.A."/>
        </authorList>
    </citation>
    <scope>NUCLEOTIDE SEQUENCE</scope>
    <source>
        <strain evidence="1">SBXCC001</strain>
    </source>
</reference>
<name>A0AAW9CT30_BURTH</name>
<protein>
    <submittedName>
        <fullName evidence="1">Uncharacterized protein</fullName>
    </submittedName>
</protein>
<dbReference type="EMBL" id="QXCT01000002">
    <property type="protein sequence ID" value="MDW9253845.1"/>
    <property type="molecule type" value="Genomic_DNA"/>
</dbReference>
<organism evidence="1 2">
    <name type="scientific">Burkholderia thailandensis</name>
    <dbReference type="NCBI Taxonomy" id="57975"/>
    <lineage>
        <taxon>Bacteria</taxon>
        <taxon>Pseudomonadati</taxon>
        <taxon>Pseudomonadota</taxon>
        <taxon>Betaproteobacteria</taxon>
        <taxon>Burkholderiales</taxon>
        <taxon>Burkholderiaceae</taxon>
        <taxon>Burkholderia</taxon>
        <taxon>pseudomallei group</taxon>
    </lineage>
</organism>
<sequence length="74" mass="7740">MCAGSSQTQSLRTIASLEKAPPTRCGSVDPSACAPIDVDDRTAAGADGERSLQIVVPRETADRTAQRRVARGGR</sequence>
<dbReference type="AlphaFoldDB" id="A0AAW9CT30"/>
<evidence type="ECO:0000313" key="2">
    <source>
        <dbReference type="Proteomes" id="UP001272137"/>
    </source>
</evidence>
<gene>
    <name evidence="1" type="ORF">C7S16_0493</name>
</gene>
<evidence type="ECO:0000313" key="1">
    <source>
        <dbReference type="EMBL" id="MDW9253845.1"/>
    </source>
</evidence>
<dbReference type="Proteomes" id="UP001272137">
    <property type="component" value="Unassembled WGS sequence"/>
</dbReference>